<dbReference type="PANTHER" id="PTHR33973:SF4">
    <property type="entry name" value="OS07G0153300 PROTEIN"/>
    <property type="match status" value="1"/>
</dbReference>
<feature type="transmembrane region" description="Helical" evidence="1">
    <location>
        <begin position="60"/>
        <end position="79"/>
    </location>
</feature>
<dbReference type="AlphaFoldDB" id="A0AAJ0B2R9"/>
<proteinExistence type="predicted"/>
<sequence length="636" mass="71198">MMAGPSSAPSQVALYVVVVGYFALFARLPDVALLAIFSLFRNRQLIADNVEIPSLQGTATVVGGSLLIAFLVSLCSRILKRGSDQGWEGPGKVLLFPCRTTHSRLFPKKHSFSYSYLVVGVPVDWKGNAGGIVSLGQPRSKYSWLSFLSGSGNGWYDINPGDYLERGRAELGLRGKLDVYLQSQGEDPKSFPYAYLVTAARFLGYHFNPVSFWYLYDQDKSLAAMILEVNNTFGERRMYFLRPGDSLPQLDGVPEDDELAREKRQEKPSRTVLKQVWPKDFHVSPFNSRKGSYSLTASDPLHPHMQGTGPVVNTINLVSSKGHGKLVARLVPAGPALDPYTMTSIEKLKFLASWWWVGFVTFPRIVKEAGLLFFRRKLHVWYRPEPLKESIGRQADSVELQLEHIFRGYLRHLVKQSAAPLAVKYVSSGLPEDVTEVMLSEAAGKESAASEAREEMEFKVLTPAFYARFVYYAHDLEALCCEFQESATVCISRPDLLPKLVLLRRTKAAPTTLAAADYREFVWFKMIQKLRVRPGRIERPLTSSATTSRAAAADQNAAVVVDIRDFRISPMDAYVLSHGDGPTRAAYRRCVLRLFLADRLALGIVPLLEVERSVMRACFAWYLSTLVGRFIAAWSI</sequence>
<protein>
    <submittedName>
        <fullName evidence="2">Cyclopropane-fatty-acyl-phospholipid synthase</fullName>
    </submittedName>
</protein>
<evidence type="ECO:0000313" key="2">
    <source>
        <dbReference type="EMBL" id="KAK1750608.1"/>
    </source>
</evidence>
<accession>A0AAJ0B2R9</accession>
<feature type="transmembrane region" description="Helical" evidence="1">
    <location>
        <begin position="12"/>
        <end position="40"/>
    </location>
</feature>
<dbReference type="Proteomes" id="UP001239445">
    <property type="component" value="Unassembled WGS sequence"/>
</dbReference>
<dbReference type="EMBL" id="MU839846">
    <property type="protein sequence ID" value="KAK1750608.1"/>
    <property type="molecule type" value="Genomic_DNA"/>
</dbReference>
<dbReference type="Pfam" id="PF07103">
    <property type="entry name" value="DUF1365"/>
    <property type="match status" value="1"/>
</dbReference>
<dbReference type="InterPro" id="IPR010775">
    <property type="entry name" value="DUF1365"/>
</dbReference>
<organism evidence="2 3">
    <name type="scientific">Echria macrotheca</name>
    <dbReference type="NCBI Taxonomy" id="438768"/>
    <lineage>
        <taxon>Eukaryota</taxon>
        <taxon>Fungi</taxon>
        <taxon>Dikarya</taxon>
        <taxon>Ascomycota</taxon>
        <taxon>Pezizomycotina</taxon>
        <taxon>Sordariomycetes</taxon>
        <taxon>Sordariomycetidae</taxon>
        <taxon>Sordariales</taxon>
        <taxon>Schizotheciaceae</taxon>
        <taxon>Echria</taxon>
    </lineage>
</organism>
<keyword evidence="1" id="KW-1133">Transmembrane helix</keyword>
<keyword evidence="1" id="KW-0472">Membrane</keyword>
<evidence type="ECO:0000256" key="1">
    <source>
        <dbReference type="SAM" id="Phobius"/>
    </source>
</evidence>
<gene>
    <name evidence="2" type="ORF">QBC47DRAFT_120090</name>
</gene>
<name>A0AAJ0B2R9_9PEZI</name>
<comment type="caution">
    <text evidence="2">The sequence shown here is derived from an EMBL/GenBank/DDBJ whole genome shotgun (WGS) entry which is preliminary data.</text>
</comment>
<keyword evidence="1" id="KW-0812">Transmembrane</keyword>
<dbReference type="PANTHER" id="PTHR33973">
    <property type="entry name" value="OS07G0153300 PROTEIN"/>
    <property type="match status" value="1"/>
</dbReference>
<reference evidence="2" key="1">
    <citation type="submission" date="2023-06" db="EMBL/GenBank/DDBJ databases">
        <title>Genome-scale phylogeny and comparative genomics of the fungal order Sordariales.</title>
        <authorList>
            <consortium name="Lawrence Berkeley National Laboratory"/>
            <person name="Hensen N."/>
            <person name="Bonometti L."/>
            <person name="Westerberg I."/>
            <person name="Brannstrom I.O."/>
            <person name="Guillou S."/>
            <person name="Cros-Aarteil S."/>
            <person name="Calhoun S."/>
            <person name="Haridas S."/>
            <person name="Kuo A."/>
            <person name="Mondo S."/>
            <person name="Pangilinan J."/>
            <person name="Riley R."/>
            <person name="Labutti K."/>
            <person name="Andreopoulos B."/>
            <person name="Lipzen A."/>
            <person name="Chen C."/>
            <person name="Yanf M."/>
            <person name="Daum C."/>
            <person name="Ng V."/>
            <person name="Clum A."/>
            <person name="Steindorff A."/>
            <person name="Ohm R."/>
            <person name="Martin F."/>
            <person name="Silar P."/>
            <person name="Natvig D."/>
            <person name="Lalanne C."/>
            <person name="Gautier V."/>
            <person name="Ament-Velasquez S.L."/>
            <person name="Kruys A."/>
            <person name="Hutchinson M.I."/>
            <person name="Powell A.J."/>
            <person name="Barry K."/>
            <person name="Miller A.N."/>
            <person name="Grigoriev I.V."/>
            <person name="Debuchy R."/>
            <person name="Gladieux P."/>
            <person name="Thoren M.H."/>
            <person name="Johannesson H."/>
        </authorList>
    </citation>
    <scope>NUCLEOTIDE SEQUENCE</scope>
    <source>
        <strain evidence="2">PSN4</strain>
    </source>
</reference>
<keyword evidence="3" id="KW-1185">Reference proteome</keyword>
<evidence type="ECO:0000313" key="3">
    <source>
        <dbReference type="Proteomes" id="UP001239445"/>
    </source>
</evidence>